<sequence length="354" mass="40374">MSFNINNLVRNNIRNLKPYSSARDEFKGEASVYLDANENSLGSPLVKWYNRYPDPLQWKVKKKLSTIKNIAPEQMFLGNGSDECIDLLYRCFCTPAKDNVVILPPTYGMYEVSANINDVEIRKAPLLNNFQLSITRIEELVDENTKIIWICSPNNPTANSINRTDIYTILNNFNGLVVVDEAYINFSRQQSFIKDLQDYPNLVVMQTFSKAWGLAGLRVGMMFASEEIINIINKVKPPYNIGIHTQELVLQALENIADVNEMIKLLVDMRNALSEVFLRVPIVEEVYPSDANFILVKIKEARKVYNFLLTKGIVVRDRSNVQLCEDCLRITVGTELENTKLIDGIDAYLETIAE</sequence>
<dbReference type="PANTHER" id="PTHR42885">
    <property type="entry name" value="HISTIDINOL-PHOSPHATE AMINOTRANSFERASE-RELATED"/>
    <property type="match status" value="1"/>
</dbReference>
<dbReference type="GO" id="GO:0004400">
    <property type="term" value="F:histidinol-phosphate transaminase activity"/>
    <property type="evidence" value="ECO:0007669"/>
    <property type="project" value="UniProtKB-EC"/>
</dbReference>
<dbReference type="Proteomes" id="UP001210231">
    <property type="component" value="Unassembled WGS sequence"/>
</dbReference>
<keyword evidence="9 12" id="KW-0663">Pyridoxal phosphate</keyword>
<dbReference type="Pfam" id="PF00155">
    <property type="entry name" value="Aminotran_1_2"/>
    <property type="match status" value="1"/>
</dbReference>
<keyword evidence="10 12" id="KW-0368">Histidine biosynthesis</keyword>
<evidence type="ECO:0000256" key="6">
    <source>
        <dbReference type="ARBA" id="ARBA00022576"/>
    </source>
</evidence>
<accession>A0ABT4UQG8</accession>
<dbReference type="InterPro" id="IPR015424">
    <property type="entry name" value="PyrdxlP-dep_Trfase"/>
</dbReference>
<proteinExistence type="inferred from homology"/>
<evidence type="ECO:0000256" key="11">
    <source>
        <dbReference type="ARBA" id="ARBA00047481"/>
    </source>
</evidence>
<comment type="caution">
    <text evidence="14">The sequence shown here is derived from an EMBL/GenBank/DDBJ whole genome shotgun (WGS) entry which is preliminary data.</text>
</comment>
<evidence type="ECO:0000256" key="9">
    <source>
        <dbReference type="ARBA" id="ARBA00022898"/>
    </source>
</evidence>
<feature type="domain" description="Aminotransferase class I/classII large" evidence="13">
    <location>
        <begin position="52"/>
        <end position="345"/>
    </location>
</feature>
<dbReference type="InterPro" id="IPR015421">
    <property type="entry name" value="PyrdxlP-dep_Trfase_major"/>
</dbReference>
<dbReference type="HAMAP" id="MF_01023">
    <property type="entry name" value="HisC_aminotrans_2"/>
    <property type="match status" value="1"/>
</dbReference>
<gene>
    <name evidence="12 14" type="primary">hisC</name>
    <name evidence="14" type="ORF">O3P16_16660</name>
</gene>
<dbReference type="InterPro" id="IPR004839">
    <property type="entry name" value="Aminotransferase_I/II_large"/>
</dbReference>
<comment type="similarity">
    <text evidence="4 12">Belongs to the class-II pyridoxal-phosphate-dependent aminotransferase family. Histidinol-phosphate aminotransferase subfamily.</text>
</comment>
<dbReference type="SUPFAM" id="SSF53383">
    <property type="entry name" value="PLP-dependent transferases"/>
    <property type="match status" value="1"/>
</dbReference>
<evidence type="ECO:0000256" key="2">
    <source>
        <dbReference type="ARBA" id="ARBA00005011"/>
    </source>
</evidence>
<evidence type="ECO:0000256" key="4">
    <source>
        <dbReference type="ARBA" id="ARBA00007970"/>
    </source>
</evidence>
<dbReference type="CDD" id="cd00609">
    <property type="entry name" value="AAT_like"/>
    <property type="match status" value="1"/>
</dbReference>
<dbReference type="EC" id="2.6.1.9" evidence="12"/>
<comment type="pathway">
    <text evidence="2 12">Amino-acid biosynthesis; L-histidine biosynthesis; L-histidine from 5-phospho-alpha-D-ribose 1-diphosphate: step 7/9.</text>
</comment>
<keyword evidence="6 12" id="KW-0032">Aminotransferase</keyword>
<keyword evidence="7 12" id="KW-0028">Amino-acid biosynthesis</keyword>
<dbReference type="InterPro" id="IPR005861">
    <property type="entry name" value="HisP_aminotrans"/>
</dbReference>
<dbReference type="PANTHER" id="PTHR42885:SF2">
    <property type="entry name" value="HISTIDINOL-PHOSPHATE AMINOTRANSFERASE"/>
    <property type="match status" value="1"/>
</dbReference>
<dbReference type="NCBIfam" id="TIGR01141">
    <property type="entry name" value="hisC"/>
    <property type="match status" value="1"/>
</dbReference>
<comment type="catalytic activity">
    <reaction evidence="11 12">
        <text>L-histidinol phosphate + 2-oxoglutarate = 3-(imidazol-4-yl)-2-oxopropyl phosphate + L-glutamate</text>
        <dbReference type="Rhea" id="RHEA:23744"/>
        <dbReference type="ChEBI" id="CHEBI:16810"/>
        <dbReference type="ChEBI" id="CHEBI:29985"/>
        <dbReference type="ChEBI" id="CHEBI:57766"/>
        <dbReference type="ChEBI" id="CHEBI:57980"/>
        <dbReference type="EC" id="2.6.1.9"/>
    </reaction>
</comment>
<evidence type="ECO:0000256" key="10">
    <source>
        <dbReference type="ARBA" id="ARBA00023102"/>
    </source>
</evidence>
<evidence type="ECO:0000256" key="8">
    <source>
        <dbReference type="ARBA" id="ARBA00022679"/>
    </source>
</evidence>
<evidence type="ECO:0000256" key="5">
    <source>
        <dbReference type="ARBA" id="ARBA00011738"/>
    </source>
</evidence>
<dbReference type="PROSITE" id="PS00599">
    <property type="entry name" value="AA_TRANSFER_CLASS_2"/>
    <property type="match status" value="1"/>
</dbReference>
<evidence type="ECO:0000256" key="1">
    <source>
        <dbReference type="ARBA" id="ARBA00001933"/>
    </source>
</evidence>
<protein>
    <recommendedName>
        <fullName evidence="12">Histidinol-phosphate aminotransferase</fullName>
        <ecNumber evidence="12">2.6.1.9</ecNumber>
    </recommendedName>
    <alternativeName>
        <fullName evidence="12">Imidazole acetol-phosphate transaminase</fullName>
    </alternativeName>
</protein>
<dbReference type="RefSeq" id="WP_407032774.1">
    <property type="nucleotide sequence ID" value="NZ_JAQGEF010000030.1"/>
</dbReference>
<organism evidence="14 15">
    <name type="scientific">Polluticaenibacter yanchengensis</name>
    <dbReference type="NCBI Taxonomy" id="3014562"/>
    <lineage>
        <taxon>Bacteria</taxon>
        <taxon>Pseudomonadati</taxon>
        <taxon>Bacteroidota</taxon>
        <taxon>Chitinophagia</taxon>
        <taxon>Chitinophagales</taxon>
        <taxon>Chitinophagaceae</taxon>
        <taxon>Polluticaenibacter</taxon>
    </lineage>
</organism>
<feature type="modified residue" description="N6-(pyridoxal phosphate)lysine" evidence="12">
    <location>
        <position position="210"/>
    </location>
</feature>
<evidence type="ECO:0000256" key="12">
    <source>
        <dbReference type="HAMAP-Rule" id="MF_01023"/>
    </source>
</evidence>
<dbReference type="EMBL" id="JAQGEF010000030">
    <property type="protein sequence ID" value="MDA3616445.1"/>
    <property type="molecule type" value="Genomic_DNA"/>
</dbReference>
<evidence type="ECO:0000256" key="7">
    <source>
        <dbReference type="ARBA" id="ARBA00022605"/>
    </source>
</evidence>
<keyword evidence="15" id="KW-1185">Reference proteome</keyword>
<evidence type="ECO:0000313" key="15">
    <source>
        <dbReference type="Proteomes" id="UP001210231"/>
    </source>
</evidence>
<evidence type="ECO:0000313" key="14">
    <source>
        <dbReference type="EMBL" id="MDA3616445.1"/>
    </source>
</evidence>
<dbReference type="InterPro" id="IPR015422">
    <property type="entry name" value="PyrdxlP-dep_Trfase_small"/>
</dbReference>
<evidence type="ECO:0000259" key="13">
    <source>
        <dbReference type="Pfam" id="PF00155"/>
    </source>
</evidence>
<comment type="pathway">
    <text evidence="3">Lipid metabolism.</text>
</comment>
<name>A0ABT4UQG8_9BACT</name>
<dbReference type="InterPro" id="IPR001917">
    <property type="entry name" value="Aminotrans_II_pyridoxalP_BS"/>
</dbReference>
<comment type="subunit">
    <text evidence="5 12">Homodimer.</text>
</comment>
<keyword evidence="8 12" id="KW-0808">Transferase</keyword>
<evidence type="ECO:0000256" key="3">
    <source>
        <dbReference type="ARBA" id="ARBA00005189"/>
    </source>
</evidence>
<reference evidence="14 15" key="1">
    <citation type="submission" date="2022-12" db="EMBL/GenBank/DDBJ databases">
        <title>Chitinophagaceae gen. sp. nov., a new member of the family Chitinophagaceae, isolated from soil in a chemical factory.</title>
        <authorList>
            <person name="Ke Z."/>
        </authorList>
    </citation>
    <scope>NUCLEOTIDE SEQUENCE [LARGE SCALE GENOMIC DNA]</scope>
    <source>
        <strain evidence="14 15">LY-5</strain>
    </source>
</reference>
<dbReference type="Gene3D" id="3.40.640.10">
    <property type="entry name" value="Type I PLP-dependent aspartate aminotransferase-like (Major domain)"/>
    <property type="match status" value="1"/>
</dbReference>
<dbReference type="Gene3D" id="3.90.1150.10">
    <property type="entry name" value="Aspartate Aminotransferase, domain 1"/>
    <property type="match status" value="1"/>
</dbReference>
<comment type="cofactor">
    <cofactor evidence="1 12">
        <name>pyridoxal 5'-phosphate</name>
        <dbReference type="ChEBI" id="CHEBI:597326"/>
    </cofactor>
</comment>